<dbReference type="EMBL" id="JAKJSC010000001">
    <property type="protein sequence ID" value="MDE5416752.1"/>
    <property type="molecule type" value="Genomic_DNA"/>
</dbReference>
<comment type="similarity">
    <text evidence="9">Belongs to the NAD synthetase family.</text>
</comment>
<keyword evidence="3 7" id="KW-0436">Ligase</keyword>
<dbReference type="InterPro" id="IPR036526">
    <property type="entry name" value="C-N_Hydrolase_sf"/>
</dbReference>
<dbReference type="PANTHER" id="PTHR23090">
    <property type="entry name" value="NH 3 /GLUTAMINE-DEPENDENT NAD + SYNTHETASE"/>
    <property type="match status" value="1"/>
</dbReference>
<comment type="similarity">
    <text evidence="2 7 8">In the C-terminal section; belongs to the NAD synthetase family.</text>
</comment>
<evidence type="ECO:0000313" key="12">
    <source>
        <dbReference type="Proteomes" id="UP001528920"/>
    </source>
</evidence>
<dbReference type="Gene3D" id="3.60.110.10">
    <property type="entry name" value="Carbon-nitrogen hydrolase"/>
    <property type="match status" value="1"/>
</dbReference>
<feature type="active site" description="For glutaminase activity" evidence="7">
    <location>
        <position position="124"/>
    </location>
</feature>
<feature type="domain" description="CN hydrolase" evidence="10">
    <location>
        <begin position="7"/>
        <end position="280"/>
    </location>
</feature>
<evidence type="ECO:0000256" key="2">
    <source>
        <dbReference type="ARBA" id="ARBA00007145"/>
    </source>
</evidence>
<dbReference type="InterPro" id="IPR014729">
    <property type="entry name" value="Rossmann-like_a/b/a_fold"/>
</dbReference>
<feature type="active site" description="Proton acceptor; for glutaminase activity" evidence="7">
    <location>
        <position position="47"/>
    </location>
</feature>
<evidence type="ECO:0000256" key="1">
    <source>
        <dbReference type="ARBA" id="ARBA00005188"/>
    </source>
</evidence>
<dbReference type="Pfam" id="PF02540">
    <property type="entry name" value="NAD_synthase"/>
    <property type="match status" value="1"/>
</dbReference>
<evidence type="ECO:0000256" key="3">
    <source>
        <dbReference type="ARBA" id="ARBA00022598"/>
    </source>
</evidence>
<protein>
    <recommendedName>
        <fullName evidence="7 8">Glutamine-dependent NAD(+) synthetase</fullName>
        <ecNumber evidence="7 8">6.3.5.1</ecNumber>
    </recommendedName>
    <alternativeName>
        <fullName evidence="7 8">NAD(+) synthase [glutamine-hydrolyzing]</fullName>
    </alternativeName>
</protein>
<accession>A0ABT5VMT4</accession>
<evidence type="ECO:0000259" key="10">
    <source>
        <dbReference type="PROSITE" id="PS50263"/>
    </source>
</evidence>
<keyword evidence="4 7" id="KW-0547">Nucleotide-binding</keyword>
<dbReference type="EC" id="6.3.5.1" evidence="7 8"/>
<dbReference type="RefSeq" id="WP_275108091.1">
    <property type="nucleotide sequence ID" value="NZ_JAKJSC010000001.1"/>
</dbReference>
<keyword evidence="12" id="KW-1185">Reference proteome</keyword>
<evidence type="ECO:0000256" key="8">
    <source>
        <dbReference type="PIRNR" id="PIRNR006630"/>
    </source>
</evidence>
<comment type="caution">
    <text evidence="7">Lacks conserved residue(s) required for the propagation of feature annotation.</text>
</comment>
<feature type="binding site" evidence="7">
    <location>
        <position position="584"/>
    </location>
    <ligand>
        <name>deamido-NAD(+)</name>
        <dbReference type="ChEBI" id="CHEBI:58437"/>
        <note>ligand shared between two neighboring subunits</note>
    </ligand>
</feature>
<dbReference type="InterPro" id="IPR003010">
    <property type="entry name" value="C-N_Hydrolase"/>
</dbReference>
<comment type="pathway">
    <text evidence="1 7 8">Cofactor biosynthesis; NAD(+) biosynthesis; NAD(+) from deamido-NAD(+) (L-Gln route): step 1/1.</text>
</comment>
<evidence type="ECO:0000256" key="5">
    <source>
        <dbReference type="ARBA" id="ARBA00022840"/>
    </source>
</evidence>
<feature type="active site" description="Nucleophile; for glutaminase activity" evidence="7">
    <location>
        <position position="176"/>
    </location>
</feature>
<dbReference type="SUPFAM" id="SSF56317">
    <property type="entry name" value="Carbon-nitrogen hydrolase"/>
    <property type="match status" value="1"/>
</dbReference>
<name>A0ABT5VMT4_9BACT</name>
<organism evidence="11 12">
    <name type="scientific">Paralabilibaculum antarcticum</name>
    <dbReference type="NCBI Taxonomy" id="2912572"/>
    <lineage>
        <taxon>Bacteria</taxon>
        <taxon>Pseudomonadati</taxon>
        <taxon>Bacteroidota</taxon>
        <taxon>Bacteroidia</taxon>
        <taxon>Marinilabiliales</taxon>
        <taxon>Marinifilaceae</taxon>
        <taxon>Paralabilibaculum</taxon>
    </lineage>
</organism>
<dbReference type="GO" id="GO:0008795">
    <property type="term" value="F:NAD+ synthase activity"/>
    <property type="evidence" value="ECO:0007669"/>
    <property type="project" value="UniProtKB-EC"/>
</dbReference>
<proteinExistence type="inferred from homology"/>
<evidence type="ECO:0000256" key="9">
    <source>
        <dbReference type="RuleBase" id="RU003811"/>
    </source>
</evidence>
<evidence type="ECO:0000313" key="11">
    <source>
        <dbReference type="EMBL" id="MDE5416752.1"/>
    </source>
</evidence>
<dbReference type="NCBIfam" id="TIGR00552">
    <property type="entry name" value="nadE"/>
    <property type="match status" value="1"/>
</dbReference>
<comment type="catalytic activity">
    <reaction evidence="7 8">
        <text>deamido-NAD(+) + L-glutamine + ATP + H2O = L-glutamate + AMP + diphosphate + NAD(+) + H(+)</text>
        <dbReference type="Rhea" id="RHEA:24384"/>
        <dbReference type="ChEBI" id="CHEBI:15377"/>
        <dbReference type="ChEBI" id="CHEBI:15378"/>
        <dbReference type="ChEBI" id="CHEBI:29985"/>
        <dbReference type="ChEBI" id="CHEBI:30616"/>
        <dbReference type="ChEBI" id="CHEBI:33019"/>
        <dbReference type="ChEBI" id="CHEBI:57540"/>
        <dbReference type="ChEBI" id="CHEBI:58359"/>
        <dbReference type="ChEBI" id="CHEBI:58437"/>
        <dbReference type="ChEBI" id="CHEBI:456215"/>
        <dbReference type="EC" id="6.3.5.1"/>
    </reaction>
</comment>
<sequence>MTLNKKLKIALAQIDIIAGRPDLNTKKIISAIENAKKEGDELIVFSEMAVPGYLLGDEWESNSYVKDCFAYNEDIKCATQGIVAIWGNVDIDSSKRNEDGRIRKYNAAFVAQNGEYVGKSPIHKTLLPKYREFDDARHFYSLRKEAEENGTKTEKLIEPVEVQINGECRKLGVILCEDMWSDDYSVNPIEILLSKNAELLVNLSCSPWTWRKNNKRHSVVRSRIEKHPAYFIYANNVGIQNNGKNIFLYDGNSSIYNPDGTLLKVATDYKEEIIRTTLFDEETRSIPNLKVSDARDREELYAALIYGIRRFFENLPNKKVVLGLSGGIDSALSAALLAQALGPENVYAINMPSQYNSKTTKDIAQGLAQNLGIHYASISIQNSYENTIKEIEATEFVQLDGSNTKTELIFSALNRENIQSRDRGSRILAGVASILNAVFVNNGNKTETALGYATLYGDVNGALAPIADLYKQEVYELARFINRKKELIPKAIFMIPASAELSENHNVDEGKGDPILYPYHDKLVRAFVEFRLDPEDILRYYKNGELSQICKCEKDLIDSYFPTAACFIADLEHKWRIYKINYFKRIQAPPIIAVSKRAFGFDLRESQNGFHFTREYLKLKEEILGQ</sequence>
<dbReference type="PANTHER" id="PTHR23090:SF9">
    <property type="entry name" value="GLUTAMINE-DEPENDENT NAD(+) SYNTHETASE"/>
    <property type="match status" value="1"/>
</dbReference>
<dbReference type="InterPro" id="IPR014445">
    <property type="entry name" value="Gln-dep_NAD_synthase"/>
</dbReference>
<dbReference type="CDD" id="cd00553">
    <property type="entry name" value="NAD_synthase"/>
    <property type="match status" value="1"/>
</dbReference>
<feature type="binding site" evidence="7">
    <location>
        <position position="447"/>
    </location>
    <ligand>
        <name>deamido-NAD(+)</name>
        <dbReference type="ChEBI" id="CHEBI:58437"/>
        <note>ligand shared between two neighboring subunits</note>
    </ligand>
</feature>
<dbReference type="InterPro" id="IPR022310">
    <property type="entry name" value="NAD/GMP_synthase"/>
</dbReference>
<feature type="binding site" evidence="7">
    <location>
        <position position="212"/>
    </location>
    <ligand>
        <name>L-glutamine</name>
        <dbReference type="ChEBI" id="CHEBI:58359"/>
    </ligand>
</feature>
<evidence type="ECO:0000256" key="4">
    <source>
        <dbReference type="ARBA" id="ARBA00022741"/>
    </source>
</evidence>
<keyword evidence="5 7" id="KW-0067">ATP-binding</keyword>
<dbReference type="PROSITE" id="PS50263">
    <property type="entry name" value="CN_HYDROLASE"/>
    <property type="match status" value="1"/>
</dbReference>
<evidence type="ECO:0000256" key="6">
    <source>
        <dbReference type="ARBA" id="ARBA00023027"/>
    </source>
</evidence>
<comment type="function">
    <text evidence="7">Catalyzes the ATP-dependent amidation of deamido-NAD to form NAD. Uses L-glutamine as a nitrogen source.</text>
</comment>
<gene>
    <name evidence="7 11" type="primary">nadE</name>
    <name evidence="11" type="ORF">L3049_01945</name>
</gene>
<evidence type="ECO:0000256" key="7">
    <source>
        <dbReference type="HAMAP-Rule" id="MF_02090"/>
    </source>
</evidence>
<feature type="binding site" evidence="7">
    <location>
        <position position="206"/>
    </location>
    <ligand>
        <name>L-glutamine</name>
        <dbReference type="ChEBI" id="CHEBI:58359"/>
    </ligand>
</feature>
<comment type="caution">
    <text evidence="11">The sequence shown here is derived from an EMBL/GenBank/DDBJ whole genome shotgun (WGS) entry which is preliminary data.</text>
</comment>
<reference evidence="11 12" key="1">
    <citation type="submission" date="2022-01" db="EMBL/GenBank/DDBJ databases">
        <title>Labilibaculum sp. nov, a marine bacterium isolated from Antarctica.</title>
        <authorList>
            <person name="Dai W."/>
        </authorList>
    </citation>
    <scope>NUCLEOTIDE SEQUENCE [LARGE SCALE GENOMIC DNA]</scope>
    <source>
        <strain evidence="11 12">DW002</strain>
    </source>
</reference>
<feature type="binding site" evidence="7">
    <location>
        <begin position="323"/>
        <end position="330"/>
    </location>
    <ligand>
        <name>ATP</name>
        <dbReference type="ChEBI" id="CHEBI:30616"/>
    </ligand>
</feature>
<dbReference type="CDD" id="cd07570">
    <property type="entry name" value="GAT_Gln-NAD-synth"/>
    <property type="match status" value="1"/>
</dbReference>
<feature type="binding site" evidence="7">
    <location>
        <position position="130"/>
    </location>
    <ligand>
        <name>L-glutamine</name>
        <dbReference type="ChEBI" id="CHEBI:58359"/>
    </ligand>
</feature>
<dbReference type="PIRSF" id="PIRSF006630">
    <property type="entry name" value="NADS_GAT"/>
    <property type="match status" value="1"/>
</dbReference>
<dbReference type="Proteomes" id="UP001528920">
    <property type="component" value="Unassembled WGS sequence"/>
</dbReference>
<dbReference type="InterPro" id="IPR003694">
    <property type="entry name" value="NAD_synthase"/>
</dbReference>
<dbReference type="SUPFAM" id="SSF52402">
    <property type="entry name" value="Adenine nucleotide alpha hydrolases-like"/>
    <property type="match status" value="1"/>
</dbReference>
<feature type="binding site" evidence="7">
    <location>
        <position position="417"/>
    </location>
    <ligand>
        <name>deamido-NAD(+)</name>
        <dbReference type="ChEBI" id="CHEBI:58437"/>
        <note>ligand shared between two neighboring subunits</note>
    </ligand>
</feature>
<keyword evidence="6 7" id="KW-0520">NAD</keyword>
<dbReference type="Gene3D" id="3.40.50.620">
    <property type="entry name" value="HUPs"/>
    <property type="match status" value="1"/>
</dbReference>
<dbReference type="Pfam" id="PF00795">
    <property type="entry name" value="CN_hydrolase"/>
    <property type="match status" value="1"/>
</dbReference>
<dbReference type="HAMAP" id="MF_02090">
    <property type="entry name" value="NadE_glutamine_dep"/>
    <property type="match status" value="1"/>
</dbReference>